<organism evidence="2 3">
    <name type="scientific">Ciona savignyi</name>
    <name type="common">Pacific transparent sea squirt</name>
    <dbReference type="NCBI Taxonomy" id="51511"/>
    <lineage>
        <taxon>Eukaryota</taxon>
        <taxon>Metazoa</taxon>
        <taxon>Chordata</taxon>
        <taxon>Tunicata</taxon>
        <taxon>Ascidiacea</taxon>
        <taxon>Phlebobranchia</taxon>
        <taxon>Cionidae</taxon>
        <taxon>Ciona</taxon>
    </lineage>
</organism>
<feature type="signal peptide" evidence="1">
    <location>
        <begin position="1"/>
        <end position="20"/>
    </location>
</feature>
<dbReference type="InParanoid" id="H2YUQ4"/>
<keyword evidence="1" id="KW-0732">Signal</keyword>
<dbReference type="PROSITE" id="PS51257">
    <property type="entry name" value="PROKAR_LIPOPROTEIN"/>
    <property type="match status" value="1"/>
</dbReference>
<reference evidence="2" key="2">
    <citation type="submission" date="2025-08" db="UniProtKB">
        <authorList>
            <consortium name="Ensembl"/>
        </authorList>
    </citation>
    <scope>IDENTIFICATION</scope>
</reference>
<reference evidence="3" key="1">
    <citation type="submission" date="2003-08" db="EMBL/GenBank/DDBJ databases">
        <authorList>
            <person name="Birren B."/>
            <person name="Nusbaum C."/>
            <person name="Abebe A."/>
            <person name="Abouelleil A."/>
            <person name="Adekoya E."/>
            <person name="Ait-zahra M."/>
            <person name="Allen N."/>
            <person name="Allen T."/>
            <person name="An P."/>
            <person name="Anderson M."/>
            <person name="Anderson S."/>
            <person name="Arachchi H."/>
            <person name="Armbruster J."/>
            <person name="Bachantsang P."/>
            <person name="Baldwin J."/>
            <person name="Barry A."/>
            <person name="Bayul T."/>
            <person name="Blitshsteyn B."/>
            <person name="Bloom T."/>
            <person name="Blye J."/>
            <person name="Boguslavskiy L."/>
            <person name="Borowsky M."/>
            <person name="Boukhgalter B."/>
            <person name="Brunache A."/>
            <person name="Butler J."/>
            <person name="Calixte N."/>
            <person name="Calvo S."/>
            <person name="Camarata J."/>
            <person name="Campo K."/>
            <person name="Chang J."/>
            <person name="Cheshatsang Y."/>
            <person name="Citroen M."/>
            <person name="Collymore A."/>
            <person name="Considine T."/>
            <person name="Cook A."/>
            <person name="Cooke P."/>
            <person name="Corum B."/>
            <person name="Cuomo C."/>
            <person name="David R."/>
            <person name="Dawoe T."/>
            <person name="Degray S."/>
            <person name="Dodge S."/>
            <person name="Dooley K."/>
            <person name="Dorje P."/>
            <person name="Dorjee K."/>
            <person name="Dorris L."/>
            <person name="Duffey N."/>
            <person name="Dupes A."/>
            <person name="Elkins T."/>
            <person name="Engels R."/>
            <person name="Erickson J."/>
            <person name="Farina A."/>
            <person name="Faro S."/>
            <person name="Ferreira P."/>
            <person name="Fischer H."/>
            <person name="Fitzgerald M."/>
            <person name="Foley K."/>
            <person name="Gage D."/>
            <person name="Galagan J."/>
            <person name="Gearin G."/>
            <person name="Gnerre S."/>
            <person name="Gnirke A."/>
            <person name="Goyette A."/>
            <person name="Graham J."/>
            <person name="Grandbois E."/>
            <person name="Gyaltsen K."/>
            <person name="Hafez N."/>
            <person name="Hagopian D."/>
            <person name="Hagos B."/>
            <person name="Hall J."/>
            <person name="Hatcher B."/>
            <person name="Heller A."/>
            <person name="Higgins H."/>
            <person name="Honan T."/>
            <person name="Horn A."/>
            <person name="Houde N."/>
            <person name="Hughes L."/>
            <person name="Hulme W."/>
            <person name="Husby E."/>
            <person name="Iliev I."/>
            <person name="Jaffe D."/>
            <person name="Jones C."/>
            <person name="Kamal M."/>
            <person name="Kamat A."/>
            <person name="Kamvysselis M."/>
            <person name="Karlsson E."/>
            <person name="Kells C."/>
            <person name="Kieu A."/>
            <person name="Kisner P."/>
            <person name="Kodira C."/>
            <person name="Kulbokas E."/>
            <person name="Labutti K."/>
            <person name="Lama D."/>
            <person name="Landers T."/>
            <person name="Leger J."/>
            <person name="Levine S."/>
            <person name="Lewis D."/>
            <person name="Lewis T."/>
            <person name="Lindblad-toh K."/>
            <person name="Liu X."/>
            <person name="Lokyitsang T."/>
            <person name="Lokyitsang Y."/>
            <person name="Lucien O."/>
            <person name="Lui A."/>
            <person name="Ma L.J."/>
            <person name="Mabbitt R."/>
            <person name="Macdonald J."/>
            <person name="Maclean C."/>
            <person name="Major J."/>
            <person name="Manning J."/>
            <person name="Marabella R."/>
            <person name="Maru K."/>
            <person name="Matthews C."/>
            <person name="Mauceli E."/>
            <person name="Mccarthy M."/>
            <person name="Mcdonough S."/>
            <person name="Mcghee T."/>
            <person name="Meldrim J."/>
            <person name="Meneus L."/>
            <person name="Mesirov J."/>
            <person name="Mihalev A."/>
            <person name="Mihova T."/>
            <person name="Mikkelsen T."/>
            <person name="Mlenga V."/>
            <person name="Moru K."/>
            <person name="Mozes J."/>
            <person name="Mulrain L."/>
            <person name="Munson G."/>
            <person name="Naylor J."/>
            <person name="Newes C."/>
            <person name="Nguyen C."/>
            <person name="Nguyen N."/>
            <person name="Nguyen T."/>
            <person name="Nicol R."/>
            <person name="Nielsen C."/>
            <person name="Nizzari M."/>
            <person name="Norbu C."/>
            <person name="Norbu N."/>
            <person name="O'donnell P."/>
            <person name="Okoawo O."/>
            <person name="O'leary S."/>
            <person name="Omotosho B."/>
            <person name="O'neill K."/>
            <person name="Osman S."/>
            <person name="Parker S."/>
            <person name="Perrin D."/>
            <person name="Phunkhang P."/>
            <person name="Piqani B."/>
            <person name="Purcell S."/>
            <person name="Rachupka T."/>
            <person name="Ramasamy U."/>
            <person name="Rameau R."/>
            <person name="Ray V."/>
            <person name="Raymond C."/>
            <person name="Retta R."/>
            <person name="Richardson S."/>
            <person name="Rise C."/>
            <person name="Rodriguez J."/>
            <person name="Rogers J."/>
            <person name="Rogov P."/>
            <person name="Rutman M."/>
            <person name="Schupbach R."/>
            <person name="Seaman C."/>
            <person name="Settipalli S."/>
            <person name="Sharpe T."/>
            <person name="Sheridan J."/>
            <person name="Sherpa N."/>
            <person name="Shi J."/>
            <person name="Smirnov S."/>
            <person name="Smith C."/>
            <person name="Sougnez C."/>
            <person name="Spencer B."/>
            <person name="Stalker J."/>
            <person name="Stange-thomann N."/>
            <person name="Stavropoulos S."/>
            <person name="Stetson K."/>
            <person name="Stone C."/>
            <person name="Stone S."/>
            <person name="Stubbs M."/>
            <person name="Talamas J."/>
            <person name="Tchuinga P."/>
            <person name="Tenzing P."/>
            <person name="Tesfaye S."/>
            <person name="Theodore J."/>
            <person name="Thoulutsang Y."/>
            <person name="Topham K."/>
            <person name="Towey S."/>
            <person name="Tsamla T."/>
            <person name="Tsomo N."/>
            <person name="Vallee D."/>
            <person name="Vassiliev H."/>
            <person name="Venkataraman V."/>
            <person name="Vinson J."/>
            <person name="Vo A."/>
            <person name="Wade C."/>
            <person name="Wang S."/>
            <person name="Wangchuk T."/>
            <person name="Wangdi T."/>
            <person name="Whittaker C."/>
            <person name="Wilkinson J."/>
            <person name="Wu Y."/>
            <person name="Wyman D."/>
            <person name="Yadav S."/>
            <person name="Yang S."/>
            <person name="Yang X."/>
            <person name="Yeager S."/>
            <person name="Yee E."/>
            <person name="Young G."/>
            <person name="Zainoun J."/>
            <person name="Zembeck L."/>
            <person name="Zimmer A."/>
            <person name="Zody M."/>
            <person name="Lander E."/>
        </authorList>
    </citation>
    <scope>NUCLEOTIDE SEQUENCE [LARGE SCALE GENOMIC DNA]</scope>
</reference>
<sequence>MKSPKKSIFVLMFLLQMAVGCHYFHCVGKRGAMRKGSSCKPGRPTRPKVWTSDSLSTELDAYGVSGALKTCVLRSMLRNPTSGGRRTLIQRLPQDLAMEQRINARIARVKCKGYESVCNQVRACSRRLYGLRIIRVTPTLGLTPTLGFDTNSACHR</sequence>
<evidence type="ECO:0000313" key="2">
    <source>
        <dbReference type="Ensembl" id="ENSCSAVP00000009064.1"/>
    </source>
</evidence>
<evidence type="ECO:0000256" key="1">
    <source>
        <dbReference type="SAM" id="SignalP"/>
    </source>
</evidence>
<proteinExistence type="predicted"/>
<name>H2YUQ4_CIOSA</name>
<dbReference type="Ensembl" id="ENSCSAVT00000009178.1">
    <property type="protein sequence ID" value="ENSCSAVP00000009064.1"/>
    <property type="gene ID" value="ENSCSAVG00000005352.1"/>
</dbReference>
<dbReference type="HOGENOM" id="CLU_1874717_0_0_1"/>
<evidence type="ECO:0000313" key="3">
    <source>
        <dbReference type="Proteomes" id="UP000007875"/>
    </source>
</evidence>
<dbReference type="OMA" id="RCASEIF"/>
<dbReference type="GeneTree" id="ENSGT00530000068599"/>
<accession>H2YUQ4</accession>
<dbReference type="AlphaFoldDB" id="H2YUQ4"/>
<feature type="chain" id="PRO_5003578821" evidence="1">
    <location>
        <begin position="21"/>
        <end position="156"/>
    </location>
</feature>
<keyword evidence="3" id="KW-1185">Reference proteome</keyword>
<protein>
    <submittedName>
        <fullName evidence="2">Uncharacterized protein</fullName>
    </submittedName>
</protein>
<reference evidence="2" key="3">
    <citation type="submission" date="2025-09" db="UniProtKB">
        <authorList>
            <consortium name="Ensembl"/>
        </authorList>
    </citation>
    <scope>IDENTIFICATION</scope>
</reference>
<dbReference type="Proteomes" id="UP000007875">
    <property type="component" value="Unassembled WGS sequence"/>
</dbReference>